<dbReference type="EMBL" id="JBBNAE010000006">
    <property type="protein sequence ID" value="KAK9116138.1"/>
    <property type="molecule type" value="Genomic_DNA"/>
</dbReference>
<protein>
    <recommendedName>
        <fullName evidence="4">Pentatricopeptide repeat-containing protein</fullName>
    </recommendedName>
</protein>
<evidence type="ECO:0000313" key="2">
    <source>
        <dbReference type="EMBL" id="KAK9116138.1"/>
    </source>
</evidence>
<dbReference type="NCBIfam" id="TIGR00756">
    <property type="entry name" value="PPR"/>
    <property type="match status" value="1"/>
</dbReference>
<comment type="caution">
    <text evidence="2">The sequence shown here is derived from an EMBL/GenBank/DDBJ whole genome shotgun (WGS) entry which is preliminary data.</text>
</comment>
<dbReference type="Gene3D" id="1.25.40.10">
    <property type="entry name" value="Tetratricopeptide repeat domain"/>
    <property type="match status" value="1"/>
</dbReference>
<reference evidence="2 3" key="1">
    <citation type="submission" date="2024-01" db="EMBL/GenBank/DDBJ databases">
        <title>Genome assemblies of Stephania.</title>
        <authorList>
            <person name="Yang L."/>
        </authorList>
    </citation>
    <scope>NUCLEOTIDE SEQUENCE [LARGE SCALE GENOMIC DNA]</scope>
    <source>
        <strain evidence="2">QJT</strain>
        <tissue evidence="2">Leaf</tissue>
    </source>
</reference>
<dbReference type="InterPro" id="IPR002885">
    <property type="entry name" value="PPR_rpt"/>
</dbReference>
<keyword evidence="1" id="KW-0677">Repeat</keyword>
<proteinExistence type="predicted"/>
<gene>
    <name evidence="2" type="ORF">Sjap_015085</name>
</gene>
<accession>A0AAP0NR21</accession>
<dbReference type="Proteomes" id="UP001417504">
    <property type="component" value="Unassembled WGS sequence"/>
</dbReference>
<evidence type="ECO:0008006" key="4">
    <source>
        <dbReference type="Google" id="ProtNLM"/>
    </source>
</evidence>
<organism evidence="2 3">
    <name type="scientific">Stephania japonica</name>
    <dbReference type="NCBI Taxonomy" id="461633"/>
    <lineage>
        <taxon>Eukaryota</taxon>
        <taxon>Viridiplantae</taxon>
        <taxon>Streptophyta</taxon>
        <taxon>Embryophyta</taxon>
        <taxon>Tracheophyta</taxon>
        <taxon>Spermatophyta</taxon>
        <taxon>Magnoliopsida</taxon>
        <taxon>Ranunculales</taxon>
        <taxon>Menispermaceae</taxon>
        <taxon>Menispermoideae</taxon>
        <taxon>Cissampelideae</taxon>
        <taxon>Stephania</taxon>
    </lineage>
</organism>
<keyword evidence="3" id="KW-1185">Reference proteome</keyword>
<dbReference type="InterPro" id="IPR011990">
    <property type="entry name" value="TPR-like_helical_dom_sf"/>
</dbReference>
<sequence>MHYDAGSVPNDSDFMPFLLDYMIIRYCRLRRFDKAKKSLNELIELGCYPSSTSYDLLIHGLSRNKFM</sequence>
<evidence type="ECO:0000313" key="3">
    <source>
        <dbReference type="Proteomes" id="UP001417504"/>
    </source>
</evidence>
<evidence type="ECO:0000256" key="1">
    <source>
        <dbReference type="ARBA" id="ARBA00022737"/>
    </source>
</evidence>
<dbReference type="AlphaFoldDB" id="A0AAP0NR21"/>
<name>A0AAP0NR21_9MAGN</name>